<keyword evidence="4 8" id="KW-0418">Kinase</keyword>
<dbReference type="EMBL" id="CP002018">
    <property type="protein sequence ID" value="AEM40367.1"/>
    <property type="molecule type" value="Genomic_DNA"/>
</dbReference>
<protein>
    <recommendedName>
        <fullName evidence="8">Cytidylate kinase</fullName>
        <shortName evidence="8">CK</shortName>
        <ecNumber evidence="8">2.7.4.25</ecNumber>
    </recommendedName>
    <alternativeName>
        <fullName evidence="8">Cytidine monophosphate kinase</fullName>
        <shortName evidence="8">CMP kinase</shortName>
    </alternativeName>
</protein>
<feature type="binding site" evidence="8">
    <location>
        <begin position="9"/>
        <end position="17"/>
    </location>
    <ligand>
        <name>ATP</name>
        <dbReference type="ChEBI" id="CHEBI:30616"/>
    </ligand>
</feature>
<dbReference type="SUPFAM" id="SSF52540">
    <property type="entry name" value="P-loop containing nucleoside triphosphate hydrolases"/>
    <property type="match status" value="1"/>
</dbReference>
<comment type="subcellular location">
    <subcellularLocation>
        <location evidence="8">Cytoplasm</location>
    </subcellularLocation>
</comment>
<evidence type="ECO:0000256" key="2">
    <source>
        <dbReference type="ARBA" id="ARBA00022679"/>
    </source>
</evidence>
<proteinExistence type="inferred from homology"/>
<comment type="similarity">
    <text evidence="1 8">Belongs to the cytidylate kinase family. Type 1 subfamily.</text>
</comment>
<evidence type="ECO:0000256" key="7">
    <source>
        <dbReference type="ARBA" id="ARBA00048478"/>
    </source>
</evidence>
<evidence type="ECO:0000256" key="1">
    <source>
        <dbReference type="ARBA" id="ARBA00009427"/>
    </source>
</evidence>
<dbReference type="AlphaFoldDB" id="F9Y3C6"/>
<comment type="catalytic activity">
    <reaction evidence="6 8">
        <text>dCMP + ATP = dCDP + ADP</text>
        <dbReference type="Rhea" id="RHEA:25094"/>
        <dbReference type="ChEBI" id="CHEBI:30616"/>
        <dbReference type="ChEBI" id="CHEBI:57566"/>
        <dbReference type="ChEBI" id="CHEBI:58593"/>
        <dbReference type="ChEBI" id="CHEBI:456216"/>
        <dbReference type="EC" id="2.7.4.25"/>
    </reaction>
</comment>
<evidence type="ECO:0000256" key="8">
    <source>
        <dbReference type="HAMAP-Rule" id="MF_00238"/>
    </source>
</evidence>
<evidence type="ECO:0000256" key="3">
    <source>
        <dbReference type="ARBA" id="ARBA00022741"/>
    </source>
</evidence>
<dbReference type="GO" id="GO:0036430">
    <property type="term" value="F:CMP kinase activity"/>
    <property type="evidence" value="ECO:0007669"/>
    <property type="project" value="RHEA"/>
</dbReference>
<dbReference type="GO" id="GO:0006220">
    <property type="term" value="P:pyrimidine nucleotide metabolic process"/>
    <property type="evidence" value="ECO:0007669"/>
    <property type="project" value="UniProtKB-UniRule"/>
</dbReference>
<evidence type="ECO:0000256" key="4">
    <source>
        <dbReference type="ARBA" id="ARBA00022777"/>
    </source>
</evidence>
<dbReference type="RefSeq" id="WP_013383814.1">
    <property type="nucleotide sequence ID" value="NC_017384.1"/>
</dbReference>
<evidence type="ECO:0000256" key="5">
    <source>
        <dbReference type="ARBA" id="ARBA00022840"/>
    </source>
</evidence>
<dbReference type="GO" id="GO:0005737">
    <property type="term" value="C:cytoplasm"/>
    <property type="evidence" value="ECO:0007669"/>
    <property type="project" value="UniProtKB-SubCell"/>
</dbReference>
<dbReference type="Pfam" id="PF02224">
    <property type="entry name" value="Cytidylate_kin"/>
    <property type="match status" value="1"/>
</dbReference>
<feature type="domain" description="Cytidylate kinase" evidence="9">
    <location>
        <begin position="5"/>
        <end position="197"/>
    </location>
</feature>
<dbReference type="InterPro" id="IPR011994">
    <property type="entry name" value="Cytidylate_kinase_dom"/>
</dbReference>
<organism evidence="10 11">
    <name type="scientific">Ketogulonicigenium vulgare (strain WSH-001)</name>
    <dbReference type="NCBI Taxonomy" id="759362"/>
    <lineage>
        <taxon>Bacteria</taxon>
        <taxon>Pseudomonadati</taxon>
        <taxon>Pseudomonadota</taxon>
        <taxon>Alphaproteobacteria</taxon>
        <taxon>Rhodobacterales</taxon>
        <taxon>Roseobacteraceae</taxon>
        <taxon>Ketogulonicigenium</taxon>
    </lineage>
</organism>
<dbReference type="HOGENOM" id="CLU_079959_0_1_5"/>
<name>F9Y3C6_KETVW</name>
<dbReference type="GO" id="GO:0005524">
    <property type="term" value="F:ATP binding"/>
    <property type="evidence" value="ECO:0007669"/>
    <property type="project" value="UniProtKB-UniRule"/>
</dbReference>
<sequence length="202" mass="21115">MIFTIAIDGPAAAGKGTLAKALAAHYNMPHLDTGSLYRAVAVKVLAGVAPADAARALTPADLAAPNLRSPEVGAEASRVAAIPEVRAALLAFQQRFALQEGGAVLDGRDVGTVIAPDAPVKLFVTASDISRAERRLSEFKRAGVDTDFETVLRDMQDRDARDAARDAAPMLAADDAITIDTSELTAEEVLAVAIDLIDEIRG</sequence>
<evidence type="ECO:0000313" key="10">
    <source>
        <dbReference type="EMBL" id="AEM40367.1"/>
    </source>
</evidence>
<keyword evidence="5 8" id="KW-0067">ATP-binding</keyword>
<gene>
    <name evidence="8 10" type="primary">cmk</name>
    <name evidence="10" type="ordered locus">KVU_0529</name>
</gene>
<dbReference type="GO" id="GO:0036431">
    <property type="term" value="F:dCMP kinase activity"/>
    <property type="evidence" value="ECO:0007669"/>
    <property type="project" value="InterPro"/>
</dbReference>
<dbReference type="EC" id="2.7.4.25" evidence="8"/>
<dbReference type="KEGG" id="kvl:KVU_0529"/>
<comment type="catalytic activity">
    <reaction evidence="7 8">
        <text>CMP + ATP = CDP + ADP</text>
        <dbReference type="Rhea" id="RHEA:11600"/>
        <dbReference type="ChEBI" id="CHEBI:30616"/>
        <dbReference type="ChEBI" id="CHEBI:58069"/>
        <dbReference type="ChEBI" id="CHEBI:60377"/>
        <dbReference type="ChEBI" id="CHEBI:456216"/>
        <dbReference type="EC" id="2.7.4.25"/>
    </reaction>
</comment>
<keyword evidence="8" id="KW-0963">Cytoplasm</keyword>
<accession>F9Y3C6</accession>
<keyword evidence="11" id="KW-1185">Reference proteome</keyword>
<dbReference type="HAMAP" id="MF_00238">
    <property type="entry name" value="Cytidyl_kinase_type1"/>
    <property type="match status" value="1"/>
</dbReference>
<dbReference type="OrthoDB" id="9807434at2"/>
<dbReference type="eggNOG" id="COG0283">
    <property type="taxonomic scope" value="Bacteria"/>
</dbReference>
<dbReference type="InterPro" id="IPR027417">
    <property type="entry name" value="P-loop_NTPase"/>
</dbReference>
<evidence type="ECO:0000259" key="9">
    <source>
        <dbReference type="Pfam" id="PF02224"/>
    </source>
</evidence>
<dbReference type="CDD" id="cd02020">
    <property type="entry name" value="CMPK"/>
    <property type="match status" value="1"/>
</dbReference>
<dbReference type="InterPro" id="IPR003136">
    <property type="entry name" value="Cytidylate_kin"/>
</dbReference>
<dbReference type="Proteomes" id="UP000000692">
    <property type="component" value="Chromosome"/>
</dbReference>
<reference evidence="10 11" key="1">
    <citation type="journal article" date="2011" name="J. Bacteriol.">
        <title>Complete genome sequence of the industrial strain Ketogulonicigenium vulgare WSH-001.</title>
        <authorList>
            <person name="Liu L."/>
            <person name="Li Y."/>
            <person name="Zhang J."/>
            <person name="Zhou Z."/>
            <person name="Liu J."/>
            <person name="Li X."/>
            <person name="Zhou J."/>
            <person name="Du G."/>
            <person name="Wang L."/>
            <person name="Chen J."/>
        </authorList>
    </citation>
    <scope>NUCLEOTIDE SEQUENCE [LARGE SCALE GENOMIC DNA]</scope>
    <source>
        <strain evidence="10 11">WSH-001</strain>
    </source>
</reference>
<evidence type="ECO:0000313" key="11">
    <source>
        <dbReference type="Proteomes" id="UP000000692"/>
    </source>
</evidence>
<keyword evidence="3 8" id="KW-0547">Nucleotide-binding</keyword>
<keyword evidence="2 8" id="KW-0808">Transferase</keyword>
<evidence type="ECO:0000256" key="6">
    <source>
        <dbReference type="ARBA" id="ARBA00047615"/>
    </source>
</evidence>
<dbReference type="PATRIC" id="fig|759362.5.peg.553"/>
<dbReference type="Gene3D" id="3.40.50.300">
    <property type="entry name" value="P-loop containing nucleotide triphosphate hydrolases"/>
    <property type="match status" value="1"/>
</dbReference>